<reference evidence="1 2" key="1">
    <citation type="submission" date="2016-10" db="EMBL/GenBank/DDBJ databases">
        <title>Draft genome sequence of Coniochaeta ligniaria NRRL30616, a lignocellulolytic fungus for bioabatement of inhibitors in plant biomass hydrolysates.</title>
        <authorList>
            <consortium name="DOE Joint Genome Institute"/>
            <person name="Jimenez D.J."/>
            <person name="Hector R.E."/>
            <person name="Riley R."/>
            <person name="Sun H."/>
            <person name="Grigoriev I.V."/>
            <person name="Van Elsas J.D."/>
            <person name="Nichols N.N."/>
        </authorList>
    </citation>
    <scope>NUCLEOTIDE SEQUENCE [LARGE SCALE GENOMIC DNA]</scope>
    <source>
        <strain evidence="1 2">NRRL 30616</strain>
    </source>
</reference>
<sequence>MAKGLLDLPFEILAQICQIWCSHCINATLGATGDTSIGSDSWHTKPASLVFDLAGDGQAGDERGQLTLARLSRTCKHLRAVAQPVLYHDFVTRERAGLFNFVRTLLQRPDLGPHVQRLNISVSGSGWIDGEDDVARFEHHAQHVDRLLSPPTLALLSQTCTQTERDASLLRHGWSASAELDSVVLQDLLLLLFPLVAHVKEAYLQLCPSPQQAIDSPDRPEQPVFRLPELKKLSFAPRPAITPAWHSQRDLLPAIISPKLTFLHLWYCTDPLTFTRGDEFVARYEGDRARHPSLPLQHLTVLRITGCRVSKVFLENLLDQVGPHLTTFTLFLGYMWATETAGGLLPDDVTPKQVIDSLLPWAQTLRAVRIGLSKAMPRMVKLRKTDLITSFGHFSRLRVLELDLGCVYIAELDGLLMFGVDTAQADWDLLVNLLPDSIHEFILNGPTHRVYDALEELSDRAASGSFSDLVRVRCDDGPVAHLEHLRDRFGIAGVNFSLRVPKYGFRQTLSGLF</sequence>
<organism evidence="1 2">
    <name type="scientific">Coniochaeta ligniaria NRRL 30616</name>
    <dbReference type="NCBI Taxonomy" id="1408157"/>
    <lineage>
        <taxon>Eukaryota</taxon>
        <taxon>Fungi</taxon>
        <taxon>Dikarya</taxon>
        <taxon>Ascomycota</taxon>
        <taxon>Pezizomycotina</taxon>
        <taxon>Sordariomycetes</taxon>
        <taxon>Sordariomycetidae</taxon>
        <taxon>Coniochaetales</taxon>
        <taxon>Coniochaetaceae</taxon>
        <taxon>Coniochaeta</taxon>
    </lineage>
</organism>
<proteinExistence type="predicted"/>
<protein>
    <submittedName>
        <fullName evidence="1">Uncharacterized protein</fullName>
    </submittedName>
</protein>
<dbReference type="OrthoDB" id="5215486at2759"/>
<dbReference type="Proteomes" id="UP000182658">
    <property type="component" value="Unassembled WGS sequence"/>
</dbReference>
<dbReference type="EMBL" id="KV875097">
    <property type="protein sequence ID" value="OIW29362.1"/>
    <property type="molecule type" value="Genomic_DNA"/>
</dbReference>
<dbReference type="STRING" id="1408157.A0A1J7JNP1"/>
<dbReference type="AlphaFoldDB" id="A0A1J7JNP1"/>
<keyword evidence="2" id="KW-1185">Reference proteome</keyword>
<gene>
    <name evidence="1" type="ORF">CONLIGDRAFT_643476</name>
</gene>
<accession>A0A1J7JNP1</accession>
<evidence type="ECO:0000313" key="2">
    <source>
        <dbReference type="Proteomes" id="UP000182658"/>
    </source>
</evidence>
<dbReference type="InParanoid" id="A0A1J7JNP1"/>
<evidence type="ECO:0000313" key="1">
    <source>
        <dbReference type="EMBL" id="OIW29362.1"/>
    </source>
</evidence>
<name>A0A1J7JNP1_9PEZI</name>